<keyword evidence="1" id="KW-1133">Transmembrane helix</keyword>
<feature type="transmembrane region" description="Helical" evidence="1">
    <location>
        <begin position="21"/>
        <end position="42"/>
    </location>
</feature>
<gene>
    <name evidence="3" type="ORF">H3H39_22405</name>
</gene>
<evidence type="ECO:0000313" key="4">
    <source>
        <dbReference type="Proteomes" id="UP000573499"/>
    </source>
</evidence>
<sequence length="206" mass="22552">MWAFESSPARRRQPGTARQTGVAAVEFALVAILFFMLLFFTIDLSRAIYMWNTLREVSRRAATAAANTDVADQAAKDLLRQNAVFRTTPGPLAWGAPVTDQHIRIDYFSLARDANGAQTLQAIPTANLPACPARNRLNCETDQNAGNCVRFVRVRLCATGTDESSCDPIPYRSLTSLYSFSVNLPTATMVVKAETLGYQPGMALCP</sequence>
<evidence type="ECO:0000256" key="1">
    <source>
        <dbReference type="SAM" id="Phobius"/>
    </source>
</evidence>
<dbReference type="AlphaFoldDB" id="A0A7W2FDV1"/>
<keyword evidence="1" id="KW-0472">Membrane</keyword>
<dbReference type="RefSeq" id="WP_182156589.1">
    <property type="nucleotide sequence ID" value="NZ_JACEZU010000012.1"/>
</dbReference>
<reference evidence="3 4" key="1">
    <citation type="submission" date="2020-07" db="EMBL/GenBank/DDBJ databases">
        <title>Novel species isolated from subtropical streams in China.</title>
        <authorList>
            <person name="Lu H."/>
        </authorList>
    </citation>
    <scope>NUCLEOTIDE SEQUENCE [LARGE SCALE GENOMIC DNA]</scope>
    <source>
        <strain evidence="3 4">LX47W</strain>
    </source>
</reference>
<dbReference type="Pfam" id="PF07811">
    <property type="entry name" value="TadE"/>
    <property type="match status" value="1"/>
</dbReference>
<organism evidence="3 4">
    <name type="scientific">Rugamonas apoptosis</name>
    <dbReference type="NCBI Taxonomy" id="2758570"/>
    <lineage>
        <taxon>Bacteria</taxon>
        <taxon>Pseudomonadati</taxon>
        <taxon>Pseudomonadota</taxon>
        <taxon>Betaproteobacteria</taxon>
        <taxon>Burkholderiales</taxon>
        <taxon>Oxalobacteraceae</taxon>
        <taxon>Telluria group</taxon>
        <taxon>Rugamonas</taxon>
    </lineage>
</organism>
<evidence type="ECO:0000259" key="2">
    <source>
        <dbReference type="Pfam" id="PF07811"/>
    </source>
</evidence>
<comment type="caution">
    <text evidence="3">The sequence shown here is derived from an EMBL/GenBank/DDBJ whole genome shotgun (WGS) entry which is preliminary data.</text>
</comment>
<name>A0A7W2FDV1_9BURK</name>
<dbReference type="Proteomes" id="UP000573499">
    <property type="component" value="Unassembled WGS sequence"/>
</dbReference>
<dbReference type="EMBL" id="JACEZU010000012">
    <property type="protein sequence ID" value="MBA5689804.1"/>
    <property type="molecule type" value="Genomic_DNA"/>
</dbReference>
<feature type="domain" description="TadE-like" evidence="2">
    <location>
        <begin position="21"/>
        <end position="62"/>
    </location>
</feature>
<proteinExistence type="predicted"/>
<evidence type="ECO:0000313" key="3">
    <source>
        <dbReference type="EMBL" id="MBA5689804.1"/>
    </source>
</evidence>
<keyword evidence="1" id="KW-0812">Transmembrane</keyword>
<dbReference type="InterPro" id="IPR012495">
    <property type="entry name" value="TadE-like_dom"/>
</dbReference>
<keyword evidence="4" id="KW-1185">Reference proteome</keyword>
<protein>
    <submittedName>
        <fullName evidence="3">Pilus assembly protein</fullName>
    </submittedName>
</protein>
<accession>A0A7W2FDV1</accession>